<comment type="caution">
    <text evidence="1">The sequence shown here is derived from an EMBL/GenBank/DDBJ whole genome shotgun (WGS) entry which is preliminary data.</text>
</comment>
<dbReference type="AlphaFoldDB" id="A0A420J3J9"/>
<evidence type="ECO:0000313" key="1">
    <source>
        <dbReference type="EMBL" id="RKF81334.1"/>
    </source>
</evidence>
<reference evidence="1 2" key="1">
    <citation type="journal article" date="2018" name="BMC Genomics">
        <title>Comparative genome analyses reveal sequence features reflecting distinct modes of host-adaptation between dicot and monocot powdery mildew.</title>
        <authorList>
            <person name="Wu Y."/>
            <person name="Ma X."/>
            <person name="Pan Z."/>
            <person name="Kale S.D."/>
            <person name="Song Y."/>
            <person name="King H."/>
            <person name="Zhang Q."/>
            <person name="Presley C."/>
            <person name="Deng X."/>
            <person name="Wei C.I."/>
            <person name="Xiao S."/>
        </authorList>
    </citation>
    <scope>NUCLEOTIDE SEQUENCE [LARGE SCALE GENOMIC DNA]</scope>
    <source>
        <strain evidence="1">UMSG1</strain>
    </source>
</reference>
<dbReference type="Gene3D" id="2.40.70.10">
    <property type="entry name" value="Acid Proteases"/>
    <property type="match status" value="1"/>
</dbReference>
<dbReference type="InterPro" id="IPR021109">
    <property type="entry name" value="Peptidase_aspartic_dom_sf"/>
</dbReference>
<dbReference type="CDD" id="cd00303">
    <property type="entry name" value="retropepsin_like"/>
    <property type="match status" value="1"/>
</dbReference>
<organism evidence="1 2">
    <name type="scientific">Golovinomyces cichoracearum</name>
    <dbReference type="NCBI Taxonomy" id="62708"/>
    <lineage>
        <taxon>Eukaryota</taxon>
        <taxon>Fungi</taxon>
        <taxon>Dikarya</taxon>
        <taxon>Ascomycota</taxon>
        <taxon>Pezizomycotina</taxon>
        <taxon>Leotiomycetes</taxon>
        <taxon>Erysiphales</taxon>
        <taxon>Erysiphaceae</taxon>
        <taxon>Golovinomyces</taxon>
    </lineage>
</organism>
<name>A0A420J3J9_9PEZI</name>
<evidence type="ECO:0000313" key="2">
    <source>
        <dbReference type="Proteomes" id="UP000285326"/>
    </source>
</evidence>
<protein>
    <submittedName>
        <fullName evidence="1">Uncharacterized protein</fullName>
    </submittedName>
</protein>
<sequence length="240" mass="27566">MAKKALKYLNPQRVTDFPPSSVADFDGEATQLIDVALIINLKIDGRELVNVPFLVNNMKHDLILGRKWFKDHGVVIDCREKQFLYREWPTITASEDIPMDEKGYETRNPEDNDIEPTKCDAKTQLQRNRALLHKQNSKALLRRSKRILNRKKIARRKKDLDQVTKSVDIQVVGSVASLKSIKKEKPPVKITYLREIDGLINERQFEKKKSHQNTTISHEALASLVLIDFLNIATSTIVLI</sequence>
<dbReference type="Pfam" id="PF08284">
    <property type="entry name" value="RVP_2"/>
    <property type="match status" value="1"/>
</dbReference>
<gene>
    <name evidence="1" type="ORF">GcM1_184021</name>
</gene>
<dbReference type="Proteomes" id="UP000285326">
    <property type="component" value="Unassembled WGS sequence"/>
</dbReference>
<proteinExistence type="predicted"/>
<accession>A0A420J3J9</accession>
<dbReference type="EMBL" id="MCBS01018401">
    <property type="protein sequence ID" value="RKF81334.1"/>
    <property type="molecule type" value="Genomic_DNA"/>
</dbReference>